<keyword evidence="12 16" id="KW-0472">Membrane</keyword>
<dbReference type="SMR" id="K7MTF6"/>
<name>K7MTF6_SOYBN</name>
<keyword evidence="7" id="KW-0677">Repeat</keyword>
<dbReference type="Pfam" id="PF00069">
    <property type="entry name" value="Pkinase"/>
    <property type="match status" value="1"/>
</dbReference>
<dbReference type="EMBL" id="CM000851">
    <property type="protein sequence ID" value="KRH00177.1"/>
    <property type="molecule type" value="Genomic_DNA"/>
</dbReference>
<keyword evidence="11 16" id="KW-1133">Transmembrane helix</keyword>
<dbReference type="Pfam" id="PF00560">
    <property type="entry name" value="LRR_1"/>
    <property type="match status" value="1"/>
</dbReference>
<feature type="domain" description="Protein kinase" evidence="17">
    <location>
        <begin position="181"/>
        <end position="360"/>
    </location>
</feature>
<evidence type="ECO:0000256" key="7">
    <source>
        <dbReference type="ARBA" id="ARBA00022737"/>
    </source>
</evidence>
<protein>
    <recommendedName>
        <fullName evidence="2">non-specific serine/threonine protein kinase</fullName>
        <ecNumber evidence="2">2.7.11.1</ecNumber>
    </recommendedName>
</protein>
<gene>
    <name evidence="18" type="ORF">GLYMA_18G198200</name>
</gene>
<proteinExistence type="predicted"/>
<feature type="transmembrane region" description="Helical" evidence="16">
    <location>
        <begin position="37"/>
        <end position="55"/>
    </location>
</feature>
<dbReference type="Gene3D" id="3.80.10.10">
    <property type="entry name" value="Ribonuclease Inhibitor"/>
    <property type="match status" value="1"/>
</dbReference>
<evidence type="ECO:0000256" key="10">
    <source>
        <dbReference type="ARBA" id="ARBA00022840"/>
    </source>
</evidence>
<keyword evidence="5" id="KW-0808">Transferase</keyword>
<dbReference type="PROSITE" id="PS50011">
    <property type="entry name" value="PROTEIN_KINASE_DOM"/>
    <property type="match status" value="1"/>
</dbReference>
<dbReference type="OMA" id="HEICALI"/>
<dbReference type="InterPro" id="IPR000719">
    <property type="entry name" value="Prot_kinase_dom"/>
</dbReference>
<evidence type="ECO:0000259" key="17">
    <source>
        <dbReference type="PROSITE" id="PS50011"/>
    </source>
</evidence>
<keyword evidence="6 16" id="KW-0812">Transmembrane</keyword>
<dbReference type="GO" id="GO:0004674">
    <property type="term" value="F:protein serine/threonine kinase activity"/>
    <property type="evidence" value="ECO:0007669"/>
    <property type="project" value="UniProtKB-KW"/>
</dbReference>
<evidence type="ECO:0000256" key="3">
    <source>
        <dbReference type="ARBA" id="ARBA00022527"/>
    </source>
</evidence>
<dbReference type="PANTHER" id="PTHR48005">
    <property type="entry name" value="LEUCINE RICH REPEAT KINASE 2"/>
    <property type="match status" value="1"/>
</dbReference>
<dbReference type="PaxDb" id="3847-GLYMA18G42620.2"/>
<evidence type="ECO:0000256" key="13">
    <source>
        <dbReference type="ARBA" id="ARBA00047899"/>
    </source>
</evidence>
<dbReference type="Gramene" id="KRH00177">
    <property type="protein sequence ID" value="KRH00177"/>
    <property type="gene ID" value="GLYMA_18G198200"/>
</dbReference>
<feature type="transmembrane region" description="Helical" evidence="16">
    <location>
        <begin position="180"/>
        <end position="203"/>
    </location>
</feature>
<comment type="catalytic activity">
    <reaction evidence="13">
        <text>L-threonyl-[protein] + ATP = O-phospho-L-threonyl-[protein] + ADP + H(+)</text>
        <dbReference type="Rhea" id="RHEA:46608"/>
        <dbReference type="Rhea" id="RHEA-COMP:11060"/>
        <dbReference type="Rhea" id="RHEA-COMP:11605"/>
        <dbReference type="ChEBI" id="CHEBI:15378"/>
        <dbReference type="ChEBI" id="CHEBI:30013"/>
        <dbReference type="ChEBI" id="CHEBI:30616"/>
        <dbReference type="ChEBI" id="CHEBI:61977"/>
        <dbReference type="ChEBI" id="CHEBI:456216"/>
        <dbReference type="EC" id="2.7.11.1"/>
    </reaction>
</comment>
<dbReference type="AlphaFoldDB" id="K7MTF6"/>
<keyword evidence="8" id="KW-0547">Nucleotide-binding</keyword>
<evidence type="ECO:0000256" key="11">
    <source>
        <dbReference type="ARBA" id="ARBA00022989"/>
    </source>
</evidence>
<evidence type="ECO:0000313" key="18">
    <source>
        <dbReference type="EMBL" id="KRH00177.1"/>
    </source>
</evidence>
<accession>K7MTF6</accession>
<keyword evidence="3" id="KW-0723">Serine/threonine-protein kinase</keyword>
<dbReference type="InterPro" id="IPR051420">
    <property type="entry name" value="Ser_Thr_Kinases_DiverseReg"/>
</dbReference>
<dbReference type="GO" id="GO:0005524">
    <property type="term" value="F:ATP binding"/>
    <property type="evidence" value="ECO:0007669"/>
    <property type="project" value="UniProtKB-KW"/>
</dbReference>
<dbReference type="EC" id="2.7.11.1" evidence="2"/>
<keyword evidence="9" id="KW-0418">Kinase</keyword>
<reference evidence="18 19" key="1">
    <citation type="journal article" date="2010" name="Nature">
        <title>Genome sequence of the palaeopolyploid soybean.</title>
        <authorList>
            <person name="Schmutz J."/>
            <person name="Cannon S.B."/>
            <person name="Schlueter J."/>
            <person name="Ma J."/>
            <person name="Mitros T."/>
            <person name="Nelson W."/>
            <person name="Hyten D.L."/>
            <person name="Song Q."/>
            <person name="Thelen J.J."/>
            <person name="Cheng J."/>
            <person name="Xu D."/>
            <person name="Hellsten U."/>
            <person name="May G.D."/>
            <person name="Yu Y."/>
            <person name="Sakurai T."/>
            <person name="Umezawa T."/>
            <person name="Bhattacharyya M.K."/>
            <person name="Sandhu D."/>
            <person name="Valliyodan B."/>
            <person name="Lindquist E."/>
            <person name="Peto M."/>
            <person name="Grant D."/>
            <person name="Shu S."/>
            <person name="Goodstein D."/>
            <person name="Barry K."/>
            <person name="Futrell-Griggs M."/>
            <person name="Abernathy B."/>
            <person name="Du J."/>
            <person name="Tian Z."/>
            <person name="Zhu L."/>
            <person name="Gill N."/>
            <person name="Joshi T."/>
            <person name="Libault M."/>
            <person name="Sethuraman A."/>
            <person name="Zhang X.-C."/>
            <person name="Shinozaki K."/>
            <person name="Nguyen H.T."/>
            <person name="Wing R.A."/>
            <person name="Cregan P."/>
            <person name="Specht J."/>
            <person name="Grimwood J."/>
            <person name="Rokhsar D."/>
            <person name="Stacey G."/>
            <person name="Shoemaker R.C."/>
            <person name="Jackson S.A."/>
        </authorList>
    </citation>
    <scope>NUCLEOTIDE SEQUENCE</scope>
    <source>
        <strain evidence="19">cv. Williams 82</strain>
        <tissue evidence="18">Callus</tissue>
    </source>
</reference>
<dbReference type="GO" id="GO:0016020">
    <property type="term" value="C:membrane"/>
    <property type="evidence" value="ECO:0007669"/>
    <property type="project" value="UniProtKB-SubCell"/>
</dbReference>
<evidence type="ECO:0000256" key="14">
    <source>
        <dbReference type="ARBA" id="ARBA00048679"/>
    </source>
</evidence>
<evidence type="ECO:0000256" key="15">
    <source>
        <dbReference type="SAM" id="MobiDB-lite"/>
    </source>
</evidence>
<dbReference type="HOGENOM" id="CLU_770315_0_0_1"/>
<dbReference type="Gene3D" id="1.10.510.10">
    <property type="entry name" value="Transferase(Phosphotransferase) domain 1"/>
    <property type="match status" value="1"/>
</dbReference>
<evidence type="ECO:0000256" key="1">
    <source>
        <dbReference type="ARBA" id="ARBA00004370"/>
    </source>
</evidence>
<keyword evidence="20" id="KW-1185">Reference proteome</keyword>
<dbReference type="InterPro" id="IPR008266">
    <property type="entry name" value="Tyr_kinase_AS"/>
</dbReference>
<reference evidence="18" key="3">
    <citation type="submission" date="2018-07" db="EMBL/GenBank/DDBJ databases">
        <title>WGS assembly of Glycine max.</title>
        <authorList>
            <person name="Schmutz J."/>
            <person name="Cannon S."/>
            <person name="Schlueter J."/>
            <person name="Ma J."/>
            <person name="Mitros T."/>
            <person name="Nelson W."/>
            <person name="Hyten D."/>
            <person name="Song Q."/>
            <person name="Thelen J."/>
            <person name="Cheng J."/>
            <person name="Xu D."/>
            <person name="Hellsten U."/>
            <person name="May G."/>
            <person name="Yu Y."/>
            <person name="Sakurai T."/>
            <person name="Umezawa T."/>
            <person name="Bhattacharyya M."/>
            <person name="Sandhu D."/>
            <person name="Valliyodan B."/>
            <person name="Lindquist E."/>
            <person name="Peto M."/>
            <person name="Grant D."/>
            <person name="Shu S."/>
            <person name="Goodstein D."/>
            <person name="Barry K."/>
            <person name="Futrell-Griggs M."/>
            <person name="Abernathy B."/>
            <person name="Du J."/>
            <person name="Tian Z."/>
            <person name="Zhu L."/>
            <person name="Gill N."/>
            <person name="Joshi T."/>
            <person name="Libault M."/>
            <person name="Sethuraman A."/>
            <person name="Zhang X."/>
            <person name="Shinozaki K."/>
            <person name="Nguyen H."/>
            <person name="Wing R."/>
            <person name="Cregan P."/>
            <person name="Specht J."/>
            <person name="Grimwood J."/>
            <person name="Rokhsar D."/>
            <person name="Stacey G."/>
            <person name="Shoemaker R."/>
            <person name="Jackson S."/>
        </authorList>
    </citation>
    <scope>NUCLEOTIDE SEQUENCE</scope>
    <source>
        <tissue evidence="18">Callus</tissue>
    </source>
</reference>
<evidence type="ECO:0000313" key="20">
    <source>
        <dbReference type="Proteomes" id="UP000008827"/>
    </source>
</evidence>
<organism evidence="18">
    <name type="scientific">Glycine max</name>
    <name type="common">Soybean</name>
    <name type="synonym">Glycine hispida</name>
    <dbReference type="NCBI Taxonomy" id="3847"/>
    <lineage>
        <taxon>Eukaryota</taxon>
        <taxon>Viridiplantae</taxon>
        <taxon>Streptophyta</taxon>
        <taxon>Embryophyta</taxon>
        <taxon>Tracheophyta</taxon>
        <taxon>Spermatophyta</taxon>
        <taxon>Magnoliopsida</taxon>
        <taxon>eudicotyledons</taxon>
        <taxon>Gunneridae</taxon>
        <taxon>Pentapetalae</taxon>
        <taxon>rosids</taxon>
        <taxon>fabids</taxon>
        <taxon>Fabales</taxon>
        <taxon>Fabaceae</taxon>
        <taxon>Papilionoideae</taxon>
        <taxon>50 kb inversion clade</taxon>
        <taxon>NPAAA clade</taxon>
        <taxon>indigoferoid/millettioid clade</taxon>
        <taxon>Phaseoleae</taxon>
        <taxon>Glycine</taxon>
        <taxon>Glycine subgen. Soja</taxon>
    </lineage>
</organism>
<evidence type="ECO:0000313" key="19">
    <source>
        <dbReference type="EnsemblPlants" id="KRH00177"/>
    </source>
</evidence>
<dbReference type="SUPFAM" id="SSF52058">
    <property type="entry name" value="L domain-like"/>
    <property type="match status" value="1"/>
</dbReference>
<dbReference type="EnsemblPlants" id="KRH00177">
    <property type="protein sequence ID" value="KRH00177"/>
    <property type="gene ID" value="GLYMA_18G198200"/>
</dbReference>
<evidence type="ECO:0000256" key="9">
    <source>
        <dbReference type="ARBA" id="ARBA00022777"/>
    </source>
</evidence>
<evidence type="ECO:0000256" key="6">
    <source>
        <dbReference type="ARBA" id="ARBA00022692"/>
    </source>
</evidence>
<feature type="region of interest" description="Disordered" evidence="15">
    <location>
        <begin position="1"/>
        <end position="22"/>
    </location>
</feature>
<comment type="subcellular location">
    <subcellularLocation>
        <location evidence="1">Membrane</location>
    </subcellularLocation>
</comment>
<dbReference type="eggNOG" id="ENOG502QQYD">
    <property type="taxonomic scope" value="Eukaryota"/>
</dbReference>
<reference evidence="19" key="2">
    <citation type="submission" date="2018-02" db="UniProtKB">
        <authorList>
            <consortium name="EnsemblPlants"/>
        </authorList>
    </citation>
    <scope>IDENTIFICATION</scope>
    <source>
        <strain evidence="19">Williams 82</strain>
    </source>
</reference>
<dbReference type="InterPro" id="IPR011009">
    <property type="entry name" value="Kinase-like_dom_sf"/>
</dbReference>
<keyword evidence="10" id="KW-0067">ATP-binding</keyword>
<dbReference type="PANTHER" id="PTHR48005:SF70">
    <property type="entry name" value="MDIS1-INTERACTING RECEPTOR LIKE KINASE 2-LIKE"/>
    <property type="match status" value="1"/>
</dbReference>
<dbReference type="InParanoid" id="K7MTF6"/>
<sequence>MPPYVAPPPLQAMPPRAAPPQPHQCHLESLTLQARTTAPPCIFFSLHSLLLYLNLSQNNFRDSIPPEFGKLEHLQSLDRSKNFLGGTIPSMLGGLKRLERLNSSHNNLSDDLSSFGDMLSLIFVDVSYNQLKGSLPNIPVFRIGTIETLRNNQDLCGNVSGLEPCPKASKKSQNHKTNKVILVLLPIGLGTLILALFAFGVSYRLCRSSKTKEHQDAKPPGQNLFLKPHKSLTINISLELEDKEVEIQALVEIRHHNIVKLYGFCSHSQFLFLVYELLEKGSMNKILKDNEQAIAFDWNWRINANKGVTSALCYMHHDCSPPIVHQDISSKNVLFGFGLVSPNSTNSTSFVGTFGYAAPG</sequence>
<dbReference type="SUPFAM" id="SSF56112">
    <property type="entry name" value="Protein kinase-like (PK-like)"/>
    <property type="match status" value="1"/>
</dbReference>
<dbReference type="PROSITE" id="PS00109">
    <property type="entry name" value="PROTEIN_KINASE_TYR"/>
    <property type="match status" value="1"/>
</dbReference>
<evidence type="ECO:0000256" key="16">
    <source>
        <dbReference type="SAM" id="Phobius"/>
    </source>
</evidence>
<evidence type="ECO:0000256" key="5">
    <source>
        <dbReference type="ARBA" id="ARBA00022679"/>
    </source>
</evidence>
<evidence type="ECO:0000256" key="4">
    <source>
        <dbReference type="ARBA" id="ARBA00022614"/>
    </source>
</evidence>
<dbReference type="InterPro" id="IPR032675">
    <property type="entry name" value="LRR_dom_sf"/>
</dbReference>
<keyword evidence="4" id="KW-0433">Leucine-rich repeat</keyword>
<dbReference type="Proteomes" id="UP000008827">
    <property type="component" value="Chromosome 18"/>
</dbReference>
<comment type="catalytic activity">
    <reaction evidence="14">
        <text>L-seryl-[protein] + ATP = O-phospho-L-seryl-[protein] + ADP + H(+)</text>
        <dbReference type="Rhea" id="RHEA:17989"/>
        <dbReference type="Rhea" id="RHEA-COMP:9863"/>
        <dbReference type="Rhea" id="RHEA-COMP:11604"/>
        <dbReference type="ChEBI" id="CHEBI:15378"/>
        <dbReference type="ChEBI" id="CHEBI:29999"/>
        <dbReference type="ChEBI" id="CHEBI:30616"/>
        <dbReference type="ChEBI" id="CHEBI:83421"/>
        <dbReference type="ChEBI" id="CHEBI:456216"/>
        <dbReference type="EC" id="2.7.11.1"/>
    </reaction>
</comment>
<evidence type="ECO:0000256" key="8">
    <source>
        <dbReference type="ARBA" id="ARBA00022741"/>
    </source>
</evidence>
<evidence type="ECO:0000256" key="2">
    <source>
        <dbReference type="ARBA" id="ARBA00012513"/>
    </source>
</evidence>
<evidence type="ECO:0000256" key="12">
    <source>
        <dbReference type="ARBA" id="ARBA00023136"/>
    </source>
</evidence>
<dbReference type="InterPro" id="IPR001611">
    <property type="entry name" value="Leu-rich_rpt"/>
</dbReference>